<keyword evidence="6" id="KW-1015">Disulfide bond</keyword>
<dbReference type="GO" id="GO:0008234">
    <property type="term" value="F:cysteine-type peptidase activity"/>
    <property type="evidence" value="ECO:0007669"/>
    <property type="project" value="UniProtKB-KW"/>
</dbReference>
<evidence type="ECO:0000256" key="5">
    <source>
        <dbReference type="ARBA" id="ARBA00022807"/>
    </source>
</evidence>
<dbReference type="InterPro" id="IPR000668">
    <property type="entry name" value="Peptidase_C1A_C"/>
</dbReference>
<feature type="domain" description="Cathepsin propeptide inhibitor" evidence="9">
    <location>
        <begin position="37"/>
        <end position="94"/>
    </location>
</feature>
<keyword evidence="5" id="KW-0788">Thiol protease</keyword>
<protein>
    <submittedName>
        <fullName evidence="10">Senescence-specific cysteine protease SAG39-like protein</fullName>
    </submittedName>
</protein>
<feature type="domain" description="Peptidase C1A papain C-terminal" evidence="8">
    <location>
        <begin position="122"/>
        <end position="332"/>
    </location>
</feature>
<dbReference type="SMART" id="SM00848">
    <property type="entry name" value="Inhibitor_I29"/>
    <property type="match status" value="1"/>
</dbReference>
<evidence type="ECO:0000256" key="1">
    <source>
        <dbReference type="ARBA" id="ARBA00008455"/>
    </source>
</evidence>
<dbReference type="InterPro" id="IPR038765">
    <property type="entry name" value="Papain-like_cys_pep_sf"/>
</dbReference>
<keyword evidence="11" id="KW-1185">Reference proteome</keyword>
<organism evidence="10 11">
    <name type="scientific">Cinnamomum micranthum f. kanehirae</name>
    <dbReference type="NCBI Taxonomy" id="337451"/>
    <lineage>
        <taxon>Eukaryota</taxon>
        <taxon>Viridiplantae</taxon>
        <taxon>Streptophyta</taxon>
        <taxon>Embryophyta</taxon>
        <taxon>Tracheophyta</taxon>
        <taxon>Spermatophyta</taxon>
        <taxon>Magnoliopsida</taxon>
        <taxon>Magnoliidae</taxon>
        <taxon>Laurales</taxon>
        <taxon>Lauraceae</taxon>
        <taxon>Cinnamomum</taxon>
    </lineage>
</organism>
<dbReference type="Pfam" id="PF08246">
    <property type="entry name" value="Inhibitor_I29"/>
    <property type="match status" value="1"/>
</dbReference>
<dbReference type="STRING" id="337451.A0A3S3N0Y0"/>
<dbReference type="Gene3D" id="3.90.70.10">
    <property type="entry name" value="Cysteine proteinases"/>
    <property type="match status" value="1"/>
</dbReference>
<dbReference type="EMBL" id="QPKB01000004">
    <property type="protein sequence ID" value="RWR83307.1"/>
    <property type="molecule type" value="Genomic_DNA"/>
</dbReference>
<dbReference type="InterPro" id="IPR025661">
    <property type="entry name" value="Pept_asp_AS"/>
</dbReference>
<gene>
    <name evidence="10" type="ORF">CKAN_01206000</name>
</gene>
<dbReference type="GO" id="GO:0006508">
    <property type="term" value="P:proteolysis"/>
    <property type="evidence" value="ECO:0007669"/>
    <property type="project" value="UniProtKB-KW"/>
</dbReference>
<dbReference type="PANTHER" id="PTHR12411">
    <property type="entry name" value="CYSTEINE PROTEASE FAMILY C1-RELATED"/>
    <property type="match status" value="1"/>
</dbReference>
<sequence>MASNYQLSVYLGFFILSICATQSLGRKLQQMSMSEMHEQWMAQHGRVYKDAVEKAQRLKIFKENVEFIESFNNAGEKPYKLSINEFADLTNDEFRTSRNGFRASIVGPRRTTTFIYENVTAVPSTMDWRKKGAVTPIKNQGECAVAAMEGITQLTTGKLISLSEQELVDCDTSGEDQGCEGGLMDDAFNFIQHNRGLTTEVNYPYTGEDGTCNAKKSANHAADINGHEDVPANSEEALLKAVANQPISVAIDASGSAFQFYSSGVFTGDCGTELDHGVTAVGYGATSDGTKYWLVKNSWGTGWGEEGYIRMQRDVGSAEGLCGIAMMASYPTA</sequence>
<evidence type="ECO:0000259" key="8">
    <source>
        <dbReference type="SMART" id="SM00645"/>
    </source>
</evidence>
<feature type="signal peptide" evidence="7">
    <location>
        <begin position="1"/>
        <end position="25"/>
    </location>
</feature>
<feature type="chain" id="PRO_5018522390" evidence="7">
    <location>
        <begin position="26"/>
        <end position="333"/>
    </location>
</feature>
<dbReference type="InterPro" id="IPR025660">
    <property type="entry name" value="Pept_his_AS"/>
</dbReference>
<dbReference type="OrthoDB" id="10253408at2759"/>
<evidence type="ECO:0000259" key="9">
    <source>
        <dbReference type="SMART" id="SM00848"/>
    </source>
</evidence>
<evidence type="ECO:0000313" key="11">
    <source>
        <dbReference type="Proteomes" id="UP000283530"/>
    </source>
</evidence>
<comment type="similarity">
    <text evidence="1">Belongs to the peptidase C1 family.</text>
</comment>
<evidence type="ECO:0000256" key="7">
    <source>
        <dbReference type="SAM" id="SignalP"/>
    </source>
</evidence>
<comment type="caution">
    <text evidence="10">The sequence shown here is derived from an EMBL/GenBank/DDBJ whole genome shotgun (WGS) entry which is preliminary data.</text>
</comment>
<keyword evidence="4" id="KW-0378">Hydrolase</keyword>
<accession>A0A3S3N0Y0</accession>
<evidence type="ECO:0000256" key="2">
    <source>
        <dbReference type="ARBA" id="ARBA00022670"/>
    </source>
</evidence>
<dbReference type="Proteomes" id="UP000283530">
    <property type="component" value="Unassembled WGS sequence"/>
</dbReference>
<evidence type="ECO:0000256" key="4">
    <source>
        <dbReference type="ARBA" id="ARBA00022801"/>
    </source>
</evidence>
<dbReference type="Pfam" id="PF00112">
    <property type="entry name" value="Peptidase_C1"/>
    <property type="match status" value="1"/>
</dbReference>
<dbReference type="FunFam" id="3.90.70.10:FF:000023">
    <property type="entry name" value="Senescence-specific cysteine protease SAG39"/>
    <property type="match status" value="1"/>
</dbReference>
<dbReference type="InterPro" id="IPR013128">
    <property type="entry name" value="Peptidase_C1A"/>
</dbReference>
<keyword evidence="2 10" id="KW-0645">Protease</keyword>
<reference evidence="10 11" key="1">
    <citation type="journal article" date="2019" name="Nat. Plants">
        <title>Stout camphor tree genome fills gaps in understanding of flowering plant genome evolution.</title>
        <authorList>
            <person name="Chaw S.M."/>
            <person name="Liu Y.C."/>
            <person name="Wu Y.W."/>
            <person name="Wang H.Y."/>
            <person name="Lin C.I."/>
            <person name="Wu C.S."/>
            <person name="Ke H.M."/>
            <person name="Chang L.Y."/>
            <person name="Hsu C.Y."/>
            <person name="Yang H.T."/>
            <person name="Sudianto E."/>
            <person name="Hsu M.H."/>
            <person name="Wu K.P."/>
            <person name="Wang L.N."/>
            <person name="Leebens-Mack J.H."/>
            <person name="Tsai I.J."/>
        </authorList>
    </citation>
    <scope>NUCLEOTIDE SEQUENCE [LARGE SCALE GENOMIC DNA]</scope>
    <source>
        <strain evidence="11">cv. Chaw 1501</strain>
        <tissue evidence="10">Young leaves</tissue>
    </source>
</reference>
<evidence type="ECO:0000256" key="3">
    <source>
        <dbReference type="ARBA" id="ARBA00022729"/>
    </source>
</evidence>
<proteinExistence type="inferred from homology"/>
<evidence type="ECO:0000313" key="10">
    <source>
        <dbReference type="EMBL" id="RWR83307.1"/>
    </source>
</evidence>
<dbReference type="CDD" id="cd02248">
    <property type="entry name" value="Peptidase_C1A"/>
    <property type="match status" value="1"/>
</dbReference>
<dbReference type="SUPFAM" id="SSF54001">
    <property type="entry name" value="Cysteine proteinases"/>
    <property type="match status" value="1"/>
</dbReference>
<dbReference type="PROSITE" id="PS00639">
    <property type="entry name" value="THIOL_PROTEASE_HIS"/>
    <property type="match status" value="1"/>
</dbReference>
<dbReference type="SMART" id="SM00645">
    <property type="entry name" value="Pept_C1"/>
    <property type="match status" value="1"/>
</dbReference>
<dbReference type="InterPro" id="IPR039417">
    <property type="entry name" value="Peptidase_C1A_papain-like"/>
</dbReference>
<dbReference type="AlphaFoldDB" id="A0A3S3N0Y0"/>
<dbReference type="InterPro" id="IPR013201">
    <property type="entry name" value="Prot_inhib_I29"/>
</dbReference>
<dbReference type="PROSITE" id="PS00640">
    <property type="entry name" value="THIOL_PROTEASE_ASN"/>
    <property type="match status" value="1"/>
</dbReference>
<name>A0A3S3N0Y0_9MAGN</name>
<keyword evidence="3 7" id="KW-0732">Signal</keyword>
<evidence type="ECO:0000256" key="6">
    <source>
        <dbReference type="ARBA" id="ARBA00023157"/>
    </source>
</evidence>